<name>A0A0P7WHS4_SCLFO</name>
<feature type="compositionally biased region" description="Acidic residues" evidence="8">
    <location>
        <begin position="604"/>
        <end position="614"/>
    </location>
</feature>
<feature type="compositionally biased region" description="Acidic residues" evidence="8">
    <location>
        <begin position="220"/>
        <end position="238"/>
    </location>
</feature>
<reference evidence="11 12" key="1">
    <citation type="submission" date="2015-08" db="EMBL/GenBank/DDBJ databases">
        <title>The genome of the Asian arowana (Scleropages formosus).</title>
        <authorList>
            <person name="Tan M.H."/>
            <person name="Gan H.M."/>
            <person name="Croft L.J."/>
            <person name="Austin C.M."/>
        </authorList>
    </citation>
    <scope>NUCLEOTIDE SEQUENCE [LARGE SCALE GENOMIC DNA]</scope>
    <source>
        <strain evidence="11">Aro1</strain>
    </source>
</reference>
<proteinExistence type="predicted"/>
<evidence type="ECO:0000256" key="3">
    <source>
        <dbReference type="ARBA" id="ARBA00022737"/>
    </source>
</evidence>
<dbReference type="FunFam" id="3.30.160.60:FF:000446">
    <property type="entry name" value="Zinc finger protein"/>
    <property type="match status" value="1"/>
</dbReference>
<keyword evidence="3" id="KW-0677">Repeat</keyword>
<feature type="compositionally biased region" description="Basic and acidic residues" evidence="8">
    <location>
        <begin position="181"/>
        <end position="207"/>
    </location>
</feature>
<dbReference type="FunFam" id="3.30.160.60:FF:000065">
    <property type="entry name" value="B-cell CLL/lymphoma 6, member B"/>
    <property type="match status" value="1"/>
</dbReference>
<keyword evidence="6" id="KW-0539">Nucleus</keyword>
<organism evidence="11 12">
    <name type="scientific">Scleropages formosus</name>
    <name type="common">Asian bonytongue</name>
    <name type="synonym">Osteoglossum formosum</name>
    <dbReference type="NCBI Taxonomy" id="113540"/>
    <lineage>
        <taxon>Eukaryota</taxon>
        <taxon>Metazoa</taxon>
        <taxon>Chordata</taxon>
        <taxon>Craniata</taxon>
        <taxon>Vertebrata</taxon>
        <taxon>Euteleostomi</taxon>
        <taxon>Actinopterygii</taxon>
        <taxon>Neopterygii</taxon>
        <taxon>Teleostei</taxon>
        <taxon>Osteoglossocephala</taxon>
        <taxon>Osteoglossomorpha</taxon>
        <taxon>Osteoglossiformes</taxon>
        <taxon>Osteoglossidae</taxon>
        <taxon>Scleropages</taxon>
    </lineage>
</organism>
<dbReference type="PANTHER" id="PTHR24394:SF29">
    <property type="entry name" value="MYONEURIN"/>
    <property type="match status" value="1"/>
</dbReference>
<evidence type="ECO:0000256" key="5">
    <source>
        <dbReference type="ARBA" id="ARBA00022833"/>
    </source>
</evidence>
<feature type="domain" description="C2H2-type" evidence="10">
    <location>
        <begin position="355"/>
        <end position="383"/>
    </location>
</feature>
<dbReference type="SUPFAM" id="SSF54695">
    <property type="entry name" value="POZ domain"/>
    <property type="match status" value="1"/>
</dbReference>
<dbReference type="GO" id="GO:0008270">
    <property type="term" value="F:zinc ion binding"/>
    <property type="evidence" value="ECO:0007669"/>
    <property type="project" value="UniProtKB-KW"/>
</dbReference>
<feature type="domain" description="C2H2-type" evidence="10">
    <location>
        <begin position="479"/>
        <end position="506"/>
    </location>
</feature>
<sequence>GALMAPVEESHAQRVLSSLNRQRALGRFCDAALSTGGGKVFPVHRSVLACFSELFEDPGGSAAQRAELALPEDCPAKGLELLLDFIYTGELSLDAANLEQVRRAAASLSVPDALDMCREFASEGSRHAGRCGEQLEAGAEDERPRTRLPEDASGPESGVTEKPGVRGPSRLLGESPATPAREVEPGVSEAKRGTEGEGEACERHVKETAGLSTEELSNDHEDEDGGELEVLPDDTDEEYLPHAPPSTSMTSQRVKRRVRGKAVNKENGEGAARDSKRSSVQCPTCQKTFLSKYYLKVFSCNLCPMTFRRRLELRLHTVTHTGEMPNKCTSCSEQFMQKKDLKIHLIKVHGAPKPHACSLCPKCFLSRTELRLHEASKHRGEKLFVCEECGHRASSRNGLQMHIKAIHSLDKHHRTHTGERPFRCEYCDQRFTEKGPLLRHVASKHQEGRPHYCHICSKTFKAIEQLRVHVRRHKGMRKFECTECGYKFTRQAHLRRHSQIHNRVENYNPRQRRLRNLVVDDEKATGSSLTPEAEGPPPGDIINVMIQPDAIMVEEVVSSQGASSGDGEREEEEEPGFPVADVMEQTLLVSGAYPIHDSSVVTEELVEDGPPEKG</sequence>
<feature type="region of interest" description="Disordered" evidence="8">
    <location>
        <begin position="519"/>
        <end position="538"/>
    </location>
</feature>
<dbReference type="InterPro" id="IPR013087">
    <property type="entry name" value="Znf_C2H2_type"/>
</dbReference>
<keyword evidence="2" id="KW-0479">Metal-binding</keyword>
<keyword evidence="4 7" id="KW-0863">Zinc-finger</keyword>
<feature type="domain" description="C2H2-type" evidence="10">
    <location>
        <begin position="451"/>
        <end position="478"/>
    </location>
</feature>
<comment type="caution">
    <text evidence="11">The sequence shown here is derived from an EMBL/GenBank/DDBJ whole genome shotgun (WGS) entry which is preliminary data.</text>
</comment>
<evidence type="ECO:0000259" key="10">
    <source>
        <dbReference type="PROSITE" id="PS50157"/>
    </source>
</evidence>
<feature type="domain" description="C2H2-type" evidence="10">
    <location>
        <begin position="384"/>
        <end position="421"/>
    </location>
</feature>
<dbReference type="Pfam" id="PF13894">
    <property type="entry name" value="zf-C2H2_4"/>
    <property type="match status" value="1"/>
</dbReference>
<gene>
    <name evidence="11" type="ORF">Z043_121319</name>
</gene>
<evidence type="ECO:0000256" key="7">
    <source>
        <dbReference type="PROSITE-ProRule" id="PRU00042"/>
    </source>
</evidence>
<evidence type="ECO:0000256" key="2">
    <source>
        <dbReference type="ARBA" id="ARBA00022723"/>
    </source>
</evidence>
<dbReference type="InterPro" id="IPR011333">
    <property type="entry name" value="SKP1/BTB/POZ_sf"/>
</dbReference>
<feature type="domain" description="C2H2-type" evidence="10">
    <location>
        <begin position="326"/>
        <end position="354"/>
    </location>
</feature>
<feature type="domain" description="BTB" evidence="9">
    <location>
        <begin position="29"/>
        <end position="95"/>
    </location>
</feature>
<accession>A0A0P7WHS4</accession>
<dbReference type="SMART" id="SM00355">
    <property type="entry name" value="ZnF_C2H2"/>
    <property type="match status" value="7"/>
</dbReference>
<dbReference type="GO" id="GO:0000981">
    <property type="term" value="F:DNA-binding transcription factor activity, RNA polymerase II-specific"/>
    <property type="evidence" value="ECO:0007669"/>
    <property type="project" value="TreeGrafter"/>
</dbReference>
<dbReference type="SMART" id="SM00225">
    <property type="entry name" value="BTB"/>
    <property type="match status" value="1"/>
</dbReference>
<dbReference type="PANTHER" id="PTHR24394">
    <property type="entry name" value="ZINC FINGER PROTEIN"/>
    <property type="match status" value="1"/>
</dbReference>
<feature type="compositionally biased region" description="Basic and acidic residues" evidence="8">
    <location>
        <begin position="140"/>
        <end position="150"/>
    </location>
</feature>
<feature type="domain" description="C2H2-type" evidence="10">
    <location>
        <begin position="422"/>
        <end position="450"/>
    </location>
</feature>
<evidence type="ECO:0000256" key="8">
    <source>
        <dbReference type="SAM" id="MobiDB-lite"/>
    </source>
</evidence>
<dbReference type="FunFam" id="3.30.160.60:FF:001257">
    <property type="entry name" value="Zinc finger and BTB domain-containing 48"/>
    <property type="match status" value="1"/>
</dbReference>
<feature type="compositionally biased region" description="Basic and acidic residues" evidence="8">
    <location>
        <begin position="263"/>
        <end position="277"/>
    </location>
</feature>
<dbReference type="InterPro" id="IPR036236">
    <property type="entry name" value="Znf_C2H2_sf"/>
</dbReference>
<dbReference type="InterPro" id="IPR000210">
    <property type="entry name" value="BTB/POZ_dom"/>
</dbReference>
<dbReference type="GO" id="GO:0005634">
    <property type="term" value="C:nucleus"/>
    <property type="evidence" value="ECO:0007669"/>
    <property type="project" value="UniProtKB-SubCell"/>
</dbReference>
<evidence type="ECO:0000313" key="12">
    <source>
        <dbReference type="Proteomes" id="UP000034805"/>
    </source>
</evidence>
<dbReference type="EMBL" id="JARO02010475">
    <property type="protein sequence ID" value="KPP60658.1"/>
    <property type="molecule type" value="Genomic_DNA"/>
</dbReference>
<dbReference type="PROSITE" id="PS50097">
    <property type="entry name" value="BTB"/>
    <property type="match status" value="1"/>
</dbReference>
<evidence type="ECO:0000313" key="11">
    <source>
        <dbReference type="EMBL" id="KPP60658.1"/>
    </source>
</evidence>
<feature type="compositionally biased region" description="Basic residues" evidence="8">
    <location>
        <begin position="253"/>
        <end position="262"/>
    </location>
</feature>
<evidence type="ECO:0000256" key="1">
    <source>
        <dbReference type="ARBA" id="ARBA00004123"/>
    </source>
</evidence>
<feature type="domain" description="C2H2-type" evidence="10">
    <location>
        <begin position="298"/>
        <end position="325"/>
    </location>
</feature>
<dbReference type="Pfam" id="PF00096">
    <property type="entry name" value="zf-C2H2"/>
    <property type="match status" value="3"/>
</dbReference>
<feature type="region of interest" description="Disordered" evidence="8">
    <location>
        <begin position="593"/>
        <end position="614"/>
    </location>
</feature>
<dbReference type="SUPFAM" id="SSF57667">
    <property type="entry name" value="beta-beta-alpha zinc fingers"/>
    <property type="match status" value="4"/>
</dbReference>
<comment type="subcellular location">
    <subcellularLocation>
        <location evidence="1">Nucleus</location>
    </subcellularLocation>
</comment>
<evidence type="ECO:0000256" key="4">
    <source>
        <dbReference type="ARBA" id="ARBA00022771"/>
    </source>
</evidence>
<feature type="region of interest" description="Disordered" evidence="8">
    <location>
        <begin position="136"/>
        <end position="277"/>
    </location>
</feature>
<dbReference type="Pfam" id="PF00651">
    <property type="entry name" value="BTB"/>
    <property type="match status" value="1"/>
</dbReference>
<dbReference type="Gene3D" id="3.30.160.60">
    <property type="entry name" value="Classic Zinc Finger"/>
    <property type="match status" value="6"/>
</dbReference>
<feature type="region of interest" description="Disordered" evidence="8">
    <location>
        <begin position="557"/>
        <end position="580"/>
    </location>
</feature>
<dbReference type="PROSITE" id="PS50157">
    <property type="entry name" value="ZINC_FINGER_C2H2_2"/>
    <property type="match status" value="7"/>
</dbReference>
<evidence type="ECO:0000256" key="6">
    <source>
        <dbReference type="ARBA" id="ARBA00023242"/>
    </source>
</evidence>
<dbReference type="AlphaFoldDB" id="A0A0P7WHS4"/>
<dbReference type="Proteomes" id="UP000034805">
    <property type="component" value="Unassembled WGS sequence"/>
</dbReference>
<feature type="non-terminal residue" evidence="11">
    <location>
        <position position="1"/>
    </location>
</feature>
<evidence type="ECO:0000259" key="9">
    <source>
        <dbReference type="PROSITE" id="PS50097"/>
    </source>
</evidence>
<keyword evidence="5" id="KW-0862">Zinc</keyword>
<dbReference type="Gene3D" id="3.30.710.10">
    <property type="entry name" value="Potassium Channel Kv1.1, Chain A"/>
    <property type="match status" value="1"/>
</dbReference>
<protein>
    <submittedName>
        <fullName evidence="11">Zinc finger and BTB domain-containing protein 48-like</fullName>
    </submittedName>
</protein>
<dbReference type="PROSITE" id="PS00028">
    <property type="entry name" value="ZINC_FINGER_C2H2_1"/>
    <property type="match status" value="6"/>
</dbReference>